<organism evidence="1 2">
    <name type="scientific">Ruoffia tabacinasalis</name>
    <dbReference type="NCBI Taxonomy" id="87458"/>
    <lineage>
        <taxon>Bacteria</taxon>
        <taxon>Bacillati</taxon>
        <taxon>Bacillota</taxon>
        <taxon>Bacilli</taxon>
        <taxon>Lactobacillales</taxon>
        <taxon>Aerococcaceae</taxon>
        <taxon>Ruoffia</taxon>
    </lineage>
</organism>
<dbReference type="EMBL" id="VBSP01000009">
    <property type="protein sequence ID" value="TLQ41840.1"/>
    <property type="molecule type" value="Genomic_DNA"/>
</dbReference>
<dbReference type="PANTHER" id="PTHR37297">
    <property type="entry name" value="PROTEIN NRDI"/>
    <property type="match status" value="1"/>
</dbReference>
<gene>
    <name evidence="1" type="primary">nrdI</name>
    <name evidence="1" type="ORF">FEZ33_03930</name>
</gene>
<evidence type="ECO:0000313" key="1">
    <source>
        <dbReference type="EMBL" id="TLQ41840.1"/>
    </source>
</evidence>
<accession>A0A5R9DW93</accession>
<dbReference type="PANTHER" id="PTHR37297:SF1">
    <property type="entry name" value="PROTEIN NRDI"/>
    <property type="match status" value="1"/>
</dbReference>
<reference evidence="1 2" key="1">
    <citation type="submission" date="2019-05" db="EMBL/GenBank/DDBJ databases">
        <title>The metagenome of a microbial culture collection derived from dairy environment covers the genomic content of the human microbiome.</title>
        <authorList>
            <person name="Roder T."/>
            <person name="Wuthrich D."/>
            <person name="Sattari Z."/>
            <person name="Von Ah U."/>
            <person name="Bar C."/>
            <person name="Ronchi F."/>
            <person name="Macpherson A.J."/>
            <person name="Ganal-Vonarburg S.C."/>
            <person name="Bruggmann R."/>
            <person name="Vergeres G."/>
        </authorList>
    </citation>
    <scope>NUCLEOTIDE SEQUENCE [LARGE SCALE GENOMIC DNA]</scope>
    <source>
        <strain evidence="1 2">FAM 24227</strain>
    </source>
</reference>
<dbReference type="AlphaFoldDB" id="A0A5R9DW93"/>
<dbReference type="PIRSF" id="PIRSF005087">
    <property type="entry name" value="NrdI"/>
    <property type="match status" value="1"/>
</dbReference>
<evidence type="ECO:0000313" key="2">
    <source>
        <dbReference type="Proteomes" id="UP000306420"/>
    </source>
</evidence>
<protein>
    <submittedName>
        <fullName evidence="1">Class Ib ribonucleoside-diphosphate reductase assembly flavoprotein NrdI</fullName>
    </submittedName>
</protein>
<dbReference type="NCBIfam" id="TIGR00333">
    <property type="entry name" value="nrdI"/>
    <property type="match status" value="1"/>
</dbReference>
<dbReference type="Proteomes" id="UP000306420">
    <property type="component" value="Unassembled WGS sequence"/>
</dbReference>
<dbReference type="InterPro" id="IPR004465">
    <property type="entry name" value="RNR_NrdI"/>
</dbReference>
<dbReference type="SUPFAM" id="SSF52218">
    <property type="entry name" value="Flavoproteins"/>
    <property type="match status" value="1"/>
</dbReference>
<dbReference type="OrthoDB" id="350535at2"/>
<dbReference type="Pfam" id="PF07972">
    <property type="entry name" value="Flavodoxin_NdrI"/>
    <property type="match status" value="1"/>
</dbReference>
<comment type="caution">
    <text evidence="1">The sequence shown here is derived from an EMBL/GenBank/DDBJ whole genome shotgun (WGS) entry which is preliminary data.</text>
</comment>
<proteinExistence type="predicted"/>
<name>A0A5R9DW93_9LACT</name>
<dbReference type="GO" id="GO:0010181">
    <property type="term" value="F:FMN binding"/>
    <property type="evidence" value="ECO:0007669"/>
    <property type="project" value="InterPro"/>
</dbReference>
<dbReference type="Gene3D" id="3.40.50.360">
    <property type="match status" value="1"/>
</dbReference>
<dbReference type="InterPro" id="IPR029039">
    <property type="entry name" value="Flavoprotein-like_sf"/>
</dbReference>
<dbReference type="RefSeq" id="WP_138404098.1">
    <property type="nucleotide sequence ID" value="NZ_CP144682.1"/>
</dbReference>
<sequence>MKIIYMSVIGNTRRFVEKLEMDSLELSEVNAFSEIDENFIMIAPTYAIEMTDILNDFLETGDNLSYCQGVIGAGNRNFNELYCFTAEDIALDYDVPLLYRFEFQGSDNDVKKVKEIVTEIENTNYV</sequence>